<feature type="transmembrane region" description="Helical" evidence="1">
    <location>
        <begin position="42"/>
        <end position="61"/>
    </location>
</feature>
<dbReference type="OrthoDB" id="7066838at2"/>
<proteinExistence type="predicted"/>
<keyword evidence="2" id="KW-0808">Transferase</keyword>
<dbReference type="Proteomes" id="UP000236753">
    <property type="component" value="Unassembled WGS sequence"/>
</dbReference>
<dbReference type="AlphaFoldDB" id="A0A1H5V2J2"/>
<keyword evidence="1" id="KW-1133">Transmembrane helix</keyword>
<keyword evidence="1" id="KW-0472">Membrane</keyword>
<evidence type="ECO:0000313" key="2">
    <source>
        <dbReference type="EMBL" id="SEF80948.1"/>
    </source>
</evidence>
<sequence length="248" mass="28634">MPIPFEYWLHHAIFYALLFLIHYACGLLVIHRNFKVNYTRKINHFAFFFLPTLLSLVIEYTYSPATFFIDLICAFIFLTFFIAPLRNKVRVLSIMFSSFDRPEDRPFTLTWLYTQFIASYLVLIPLLVYFESREMLPLVMIIIIANGVGDGLAEPIGIRFGTRKYTTYALFTQQKYVRSYMGSACVWITTVIAILVFHQYFNPTQLVAALLLTPSLITLAEAFSPHTWDSPLIYATGGASLIGIFHYL</sequence>
<reference evidence="2 3" key="1">
    <citation type="submission" date="2016-10" db="EMBL/GenBank/DDBJ databases">
        <authorList>
            <person name="de Groot N.N."/>
        </authorList>
    </citation>
    <scope>NUCLEOTIDE SEQUENCE [LARGE SCALE GENOMIC DNA]</scope>
    <source>
        <strain evidence="2 3">Nm13</strain>
    </source>
</reference>
<accession>A0A1H5V2J2</accession>
<keyword evidence="2" id="KW-0418">Kinase</keyword>
<dbReference type="EMBL" id="FNUX01000010">
    <property type="protein sequence ID" value="SEF80948.1"/>
    <property type="molecule type" value="Genomic_DNA"/>
</dbReference>
<keyword evidence="1" id="KW-0812">Transmembrane</keyword>
<dbReference type="GO" id="GO:0016301">
    <property type="term" value="F:kinase activity"/>
    <property type="evidence" value="ECO:0007669"/>
    <property type="project" value="UniProtKB-KW"/>
</dbReference>
<protein>
    <submittedName>
        <fullName evidence="2">Phytol kinase</fullName>
    </submittedName>
</protein>
<feature type="transmembrane region" description="Helical" evidence="1">
    <location>
        <begin position="12"/>
        <end position="30"/>
    </location>
</feature>
<evidence type="ECO:0000256" key="1">
    <source>
        <dbReference type="SAM" id="Phobius"/>
    </source>
</evidence>
<gene>
    <name evidence="2" type="ORF">SAMN05216334_11066</name>
</gene>
<evidence type="ECO:0000313" key="3">
    <source>
        <dbReference type="Proteomes" id="UP000236753"/>
    </source>
</evidence>
<feature type="transmembrane region" description="Helical" evidence="1">
    <location>
        <begin position="67"/>
        <end position="85"/>
    </location>
</feature>
<feature type="transmembrane region" description="Helical" evidence="1">
    <location>
        <begin position="179"/>
        <end position="200"/>
    </location>
</feature>
<name>A0A1H5V2J2_9PROT</name>
<feature type="transmembrane region" description="Helical" evidence="1">
    <location>
        <begin position="106"/>
        <end position="130"/>
    </location>
</feature>
<organism evidence="2 3">
    <name type="scientific">Nitrosomonas ureae</name>
    <dbReference type="NCBI Taxonomy" id="44577"/>
    <lineage>
        <taxon>Bacteria</taxon>
        <taxon>Pseudomonadati</taxon>
        <taxon>Pseudomonadota</taxon>
        <taxon>Betaproteobacteria</taxon>
        <taxon>Nitrosomonadales</taxon>
        <taxon>Nitrosomonadaceae</taxon>
        <taxon>Nitrosomonas</taxon>
    </lineage>
</organism>
<feature type="transmembrane region" description="Helical" evidence="1">
    <location>
        <begin position="136"/>
        <end position="158"/>
    </location>
</feature>